<dbReference type="EMBL" id="JBBWWT010000010">
    <property type="protein sequence ID" value="MEL1265928.1"/>
    <property type="molecule type" value="Genomic_DNA"/>
</dbReference>
<dbReference type="Gene3D" id="1.20.1440.60">
    <property type="entry name" value="23S rRNA-intervening sequence"/>
    <property type="match status" value="1"/>
</dbReference>
<organism evidence="1 2">
    <name type="scientific">Pseudoxanthomonas putridarboris</name>
    <dbReference type="NCBI Taxonomy" id="752605"/>
    <lineage>
        <taxon>Bacteria</taxon>
        <taxon>Pseudomonadati</taxon>
        <taxon>Pseudomonadota</taxon>
        <taxon>Gammaproteobacteria</taxon>
        <taxon>Lysobacterales</taxon>
        <taxon>Lysobacteraceae</taxon>
        <taxon>Pseudoxanthomonas</taxon>
    </lineage>
</organism>
<accession>A0ABU9J3W2</accession>
<dbReference type="Pfam" id="PF05635">
    <property type="entry name" value="23S_rRNA_IVP"/>
    <property type="match status" value="1"/>
</dbReference>
<dbReference type="SUPFAM" id="SSF158446">
    <property type="entry name" value="IVS-encoded protein-like"/>
    <property type="match status" value="1"/>
</dbReference>
<evidence type="ECO:0000313" key="2">
    <source>
        <dbReference type="Proteomes" id="UP001459204"/>
    </source>
</evidence>
<reference evidence="1 2" key="1">
    <citation type="submission" date="2024-04" db="EMBL/GenBank/DDBJ databases">
        <title>Draft genome sequence of Pseudoxanthomonas putridarboris WD12.</title>
        <authorList>
            <person name="Oh J."/>
        </authorList>
    </citation>
    <scope>NUCLEOTIDE SEQUENCE [LARGE SCALE GENOMIC DNA]</scope>
    <source>
        <strain evidence="1 2">WD12</strain>
    </source>
</reference>
<dbReference type="PANTHER" id="PTHR38471">
    <property type="entry name" value="FOUR HELIX BUNDLE PROTEIN"/>
    <property type="match status" value="1"/>
</dbReference>
<name>A0ABU9J3W2_9GAMM</name>
<dbReference type="InterPro" id="IPR036583">
    <property type="entry name" value="23S_rRNA_IVS_sf"/>
</dbReference>
<protein>
    <submittedName>
        <fullName evidence="1">Four helix bundle protein</fullName>
    </submittedName>
</protein>
<dbReference type="Proteomes" id="UP001459204">
    <property type="component" value="Unassembled WGS sequence"/>
</dbReference>
<sequence>MAVDFRELRVWEEAMVLAEQVYQLVQRFPADERYGLVSQLKRAVVSVPSCIAEGNARGSVRDYLRFLAMAAGSLAEVQTQVLLALRLGFVESRQADACLAQHRSVSMLLQSMRNALQRRNASAAAERHSPFPVPRSRL</sequence>
<dbReference type="NCBIfam" id="TIGR02436">
    <property type="entry name" value="four helix bundle protein"/>
    <property type="match status" value="1"/>
</dbReference>
<proteinExistence type="predicted"/>
<dbReference type="PANTHER" id="PTHR38471:SF2">
    <property type="entry name" value="FOUR HELIX BUNDLE PROTEIN"/>
    <property type="match status" value="1"/>
</dbReference>
<gene>
    <name evidence="1" type="ORF">AAD027_16350</name>
</gene>
<dbReference type="CDD" id="cd16377">
    <property type="entry name" value="23S_rRNA_IVP_like"/>
    <property type="match status" value="1"/>
</dbReference>
<evidence type="ECO:0000313" key="1">
    <source>
        <dbReference type="EMBL" id="MEL1265928.1"/>
    </source>
</evidence>
<dbReference type="InterPro" id="IPR012657">
    <property type="entry name" value="23S_rRNA-intervening_sequence"/>
</dbReference>
<dbReference type="RefSeq" id="WP_341727100.1">
    <property type="nucleotide sequence ID" value="NZ_JBBWWT010000010.1"/>
</dbReference>
<comment type="caution">
    <text evidence="1">The sequence shown here is derived from an EMBL/GenBank/DDBJ whole genome shotgun (WGS) entry which is preliminary data.</text>
</comment>
<keyword evidence="2" id="KW-1185">Reference proteome</keyword>